<proteinExistence type="predicted"/>
<name>A0AAE0KGS4_9PEZI</name>
<feature type="compositionally biased region" description="Basic and acidic residues" evidence="1">
    <location>
        <begin position="266"/>
        <end position="288"/>
    </location>
</feature>
<reference evidence="2" key="2">
    <citation type="submission" date="2023-06" db="EMBL/GenBank/DDBJ databases">
        <authorList>
            <consortium name="Lawrence Berkeley National Laboratory"/>
            <person name="Haridas S."/>
            <person name="Hensen N."/>
            <person name="Bonometti L."/>
            <person name="Westerberg I."/>
            <person name="Brannstrom I.O."/>
            <person name="Guillou S."/>
            <person name="Cros-Aarteil S."/>
            <person name="Calhoun S."/>
            <person name="Kuo A."/>
            <person name="Mondo S."/>
            <person name="Pangilinan J."/>
            <person name="Riley R."/>
            <person name="Labutti K."/>
            <person name="Andreopoulos B."/>
            <person name="Lipzen A."/>
            <person name="Chen C."/>
            <person name="Yanf M."/>
            <person name="Daum C."/>
            <person name="Ng V."/>
            <person name="Clum A."/>
            <person name="Steindorff A."/>
            <person name="Ohm R."/>
            <person name="Martin F."/>
            <person name="Silar P."/>
            <person name="Natvig D."/>
            <person name="Lalanne C."/>
            <person name="Gautier V."/>
            <person name="Ament-Velasquez S.L."/>
            <person name="Kruys A."/>
            <person name="Hutchinson M.I."/>
            <person name="Powell A.J."/>
            <person name="Barry K."/>
            <person name="Miller A.N."/>
            <person name="Grigoriev I.V."/>
            <person name="Debuchy R."/>
            <person name="Gladieux P."/>
            <person name="Thoren M.H."/>
            <person name="Johannesson H."/>
        </authorList>
    </citation>
    <scope>NUCLEOTIDE SEQUENCE</scope>
    <source>
        <strain evidence="2">CBS 958.72</strain>
    </source>
</reference>
<feature type="region of interest" description="Disordered" evidence="1">
    <location>
        <begin position="265"/>
        <end position="288"/>
    </location>
</feature>
<dbReference type="Proteomes" id="UP001287356">
    <property type="component" value="Unassembled WGS sequence"/>
</dbReference>
<protein>
    <recommendedName>
        <fullName evidence="4">F-box domain-containing protein</fullName>
    </recommendedName>
</protein>
<evidence type="ECO:0000313" key="2">
    <source>
        <dbReference type="EMBL" id="KAK3376463.1"/>
    </source>
</evidence>
<organism evidence="2 3">
    <name type="scientific">Lasiosphaeria ovina</name>
    <dbReference type="NCBI Taxonomy" id="92902"/>
    <lineage>
        <taxon>Eukaryota</taxon>
        <taxon>Fungi</taxon>
        <taxon>Dikarya</taxon>
        <taxon>Ascomycota</taxon>
        <taxon>Pezizomycotina</taxon>
        <taxon>Sordariomycetes</taxon>
        <taxon>Sordariomycetidae</taxon>
        <taxon>Sordariales</taxon>
        <taxon>Lasiosphaeriaceae</taxon>
        <taxon>Lasiosphaeria</taxon>
    </lineage>
</organism>
<evidence type="ECO:0008006" key="4">
    <source>
        <dbReference type="Google" id="ProtNLM"/>
    </source>
</evidence>
<evidence type="ECO:0000256" key="1">
    <source>
        <dbReference type="SAM" id="MobiDB-lite"/>
    </source>
</evidence>
<evidence type="ECO:0000313" key="3">
    <source>
        <dbReference type="Proteomes" id="UP001287356"/>
    </source>
</evidence>
<comment type="caution">
    <text evidence="2">The sequence shown here is derived from an EMBL/GenBank/DDBJ whole genome shotgun (WGS) entry which is preliminary data.</text>
</comment>
<dbReference type="EMBL" id="JAULSN010000003">
    <property type="protein sequence ID" value="KAK3376463.1"/>
    <property type="molecule type" value="Genomic_DNA"/>
</dbReference>
<reference evidence="2" key="1">
    <citation type="journal article" date="2023" name="Mol. Phylogenet. Evol.">
        <title>Genome-scale phylogeny and comparative genomics of the fungal order Sordariales.</title>
        <authorList>
            <person name="Hensen N."/>
            <person name="Bonometti L."/>
            <person name="Westerberg I."/>
            <person name="Brannstrom I.O."/>
            <person name="Guillou S."/>
            <person name="Cros-Aarteil S."/>
            <person name="Calhoun S."/>
            <person name="Haridas S."/>
            <person name="Kuo A."/>
            <person name="Mondo S."/>
            <person name="Pangilinan J."/>
            <person name="Riley R."/>
            <person name="LaButti K."/>
            <person name="Andreopoulos B."/>
            <person name="Lipzen A."/>
            <person name="Chen C."/>
            <person name="Yan M."/>
            <person name="Daum C."/>
            <person name="Ng V."/>
            <person name="Clum A."/>
            <person name="Steindorff A."/>
            <person name="Ohm R.A."/>
            <person name="Martin F."/>
            <person name="Silar P."/>
            <person name="Natvig D.O."/>
            <person name="Lalanne C."/>
            <person name="Gautier V."/>
            <person name="Ament-Velasquez S.L."/>
            <person name="Kruys A."/>
            <person name="Hutchinson M.I."/>
            <person name="Powell A.J."/>
            <person name="Barry K."/>
            <person name="Miller A.N."/>
            <person name="Grigoriev I.V."/>
            <person name="Debuchy R."/>
            <person name="Gladieux P."/>
            <person name="Hiltunen Thoren M."/>
            <person name="Johannesson H."/>
        </authorList>
    </citation>
    <scope>NUCLEOTIDE SEQUENCE</scope>
    <source>
        <strain evidence="2">CBS 958.72</strain>
    </source>
</reference>
<keyword evidence="3" id="KW-1185">Reference proteome</keyword>
<dbReference type="AlphaFoldDB" id="A0AAE0KGS4"/>
<gene>
    <name evidence="2" type="ORF">B0T24DRAFT_700056</name>
</gene>
<accession>A0AAE0KGS4</accession>
<sequence length="310" mass="32855">MAATATIATLPAEIILELPQHLDSIHDLAALARTSVRLHILLNAELYRRDVASGLPVAPYWAAETGQLATIRHSHAAGARLDRPWYSPKPRYKFDDDDGDGSGAAISLYRPATFTTTTIATTTPGPGAARSFLDLLTSVPLTPDTDLPPSLRCFFHECWWHVLDLAAYHGHGDVVRFVADALDDDALAAQLHPAGSSRGLCARCPLEVDISAIAAAGLGGSRGLPSATRRAGAAAGLHSAAALATCAGHADVAALVSPEALGRSGENWRRAQERAADPKGRDASKEEVEKRSLSHALAAFTYRDFVLEGF</sequence>